<dbReference type="Proteomes" id="UP000199087">
    <property type="component" value="Unassembled WGS sequence"/>
</dbReference>
<keyword evidence="2" id="KW-1185">Reference proteome</keyword>
<dbReference type="RefSeq" id="WP_090635295.1">
    <property type="nucleotide sequence ID" value="NZ_CVRB01000003.1"/>
</dbReference>
<reference evidence="2" key="1">
    <citation type="submission" date="2015-05" db="EMBL/GenBank/DDBJ databases">
        <authorList>
            <person name="Urmite Genomes"/>
        </authorList>
    </citation>
    <scope>NUCLEOTIDE SEQUENCE [LARGE SCALE GENOMIC DNA]</scope>
    <source>
        <strain evidence="2">LF1</strain>
    </source>
</reference>
<organism evidence="1 2">
    <name type="scientific">Neobacillus massiliamazoniensis</name>
    <dbReference type="NCBI Taxonomy" id="1499688"/>
    <lineage>
        <taxon>Bacteria</taxon>
        <taxon>Bacillati</taxon>
        <taxon>Bacillota</taxon>
        <taxon>Bacilli</taxon>
        <taxon>Bacillales</taxon>
        <taxon>Bacillaceae</taxon>
        <taxon>Neobacillus</taxon>
    </lineage>
</organism>
<dbReference type="STRING" id="1499688.BN000_02949"/>
<evidence type="ECO:0000313" key="1">
    <source>
        <dbReference type="EMBL" id="CRK82994.1"/>
    </source>
</evidence>
<sequence>MTQERKEIITLRINQDKEDECLIIVSLFGNKEVGIAVSEVQNGDAEIWLNLDYAKKISEALNQAIKQIEENY</sequence>
<accession>A0A0U1NY95</accession>
<dbReference type="OrthoDB" id="3002240at2"/>
<proteinExistence type="predicted"/>
<dbReference type="AlphaFoldDB" id="A0A0U1NY95"/>
<protein>
    <submittedName>
        <fullName evidence="1">Uncharacterized protein</fullName>
    </submittedName>
</protein>
<evidence type="ECO:0000313" key="2">
    <source>
        <dbReference type="Proteomes" id="UP000199087"/>
    </source>
</evidence>
<name>A0A0U1NY95_9BACI</name>
<gene>
    <name evidence="1" type="ORF">BN000_02949</name>
</gene>
<dbReference type="EMBL" id="CVRB01000003">
    <property type="protein sequence ID" value="CRK82994.1"/>
    <property type="molecule type" value="Genomic_DNA"/>
</dbReference>